<dbReference type="SUPFAM" id="SSF52540">
    <property type="entry name" value="P-loop containing nucleoside triphosphate hydrolases"/>
    <property type="match status" value="1"/>
</dbReference>
<keyword evidence="1 8" id="KW-0493">Microtubule</keyword>
<keyword evidence="3 7" id="KW-0067">ATP-binding</keyword>
<dbReference type="AlphaFoldDB" id="A0AAV9C862"/>
<evidence type="ECO:0000256" key="4">
    <source>
        <dbReference type="ARBA" id="ARBA00023054"/>
    </source>
</evidence>
<dbReference type="PANTHER" id="PTHR47968:SF17">
    <property type="entry name" value="KINESIN-LIKE PROTEIN"/>
    <property type="match status" value="1"/>
</dbReference>
<dbReference type="GO" id="GO:0008017">
    <property type="term" value="F:microtubule binding"/>
    <property type="evidence" value="ECO:0007669"/>
    <property type="project" value="InterPro"/>
</dbReference>
<keyword evidence="5 7" id="KW-0505">Motor protein</keyword>
<keyword evidence="12" id="KW-1185">Reference proteome</keyword>
<dbReference type="InterPro" id="IPR027640">
    <property type="entry name" value="Kinesin-like_fam"/>
</dbReference>
<dbReference type="PROSITE" id="PS50067">
    <property type="entry name" value="KINESIN_MOTOR_2"/>
    <property type="match status" value="1"/>
</dbReference>
<feature type="binding site" evidence="7">
    <location>
        <begin position="86"/>
        <end position="93"/>
    </location>
    <ligand>
        <name>ATP</name>
        <dbReference type="ChEBI" id="CHEBI:30616"/>
    </ligand>
</feature>
<dbReference type="Gene3D" id="3.40.850.10">
    <property type="entry name" value="Kinesin motor domain"/>
    <property type="match status" value="1"/>
</dbReference>
<name>A0AAV9C862_ACOCL</name>
<comment type="similarity">
    <text evidence="6">Belongs to the TRAFAC class myosin-kinesin ATPase superfamily. Kinesin family. KIN-1 subfamily.</text>
</comment>
<dbReference type="SMART" id="SM00129">
    <property type="entry name" value="KISc"/>
    <property type="match status" value="1"/>
</dbReference>
<comment type="caution">
    <text evidence="11">The sequence shown here is derived from an EMBL/GenBank/DDBJ whole genome shotgun (WGS) entry which is preliminary data.</text>
</comment>
<dbReference type="FunFam" id="3.40.850.10:FF:000114">
    <property type="entry name" value="Kinesin-like protein"/>
    <property type="match status" value="1"/>
</dbReference>
<sequence length="468" mass="52755">MSNVTVCVRFRPLSPRERNAHGEAICITSLDEKSFSFKDDKEEKSMFCFDRVFYPGSSQSEVYEFIAMPIIQDIMNATNGTIFTYGQTGAGKTYSMEGPNFPDSQEKGLLPRVVDGLFESLRSSDEVHCTVKLSMVEIYMEKIRDLLDLAKDNLQILESKVQGIYLSEVTEIAVMDPADALKCLSRGISNRAVGETQMNMASSRSHCIYIFIVQQKSTKDGMVKTGKLMLVDLAGSEKVEKTNAQGKVLEEAKSINKSLSSLGKVINALTTGRMNHIPYRDSKLTRILQDGLGGNSRTALLCCCSPSSTDASESLSTLRFGTRTKYLKTPLRVNMNEDKSKSDQVIQHGVGSESCERILNRLRQNMTEEDVNLLEQLFVLEGIFFDPKSISAAELEDMAMKTITELQQAVGELKDTNLKLQRENRILKRKLLAGQELLHRCARYYVEDQHFLVKIYRLFNSFWAWILN</sequence>
<dbReference type="GO" id="GO:0007018">
    <property type="term" value="P:microtubule-based movement"/>
    <property type="evidence" value="ECO:0007669"/>
    <property type="project" value="InterPro"/>
</dbReference>
<evidence type="ECO:0000256" key="3">
    <source>
        <dbReference type="ARBA" id="ARBA00022840"/>
    </source>
</evidence>
<dbReference type="PANTHER" id="PTHR47968">
    <property type="entry name" value="CENTROMERE PROTEIN E"/>
    <property type="match status" value="1"/>
</dbReference>
<dbReference type="PROSITE" id="PS00411">
    <property type="entry name" value="KINESIN_MOTOR_1"/>
    <property type="match status" value="1"/>
</dbReference>
<dbReference type="CDD" id="cd01369">
    <property type="entry name" value="KISc_KHC_KIF5"/>
    <property type="match status" value="1"/>
</dbReference>
<evidence type="ECO:0000256" key="2">
    <source>
        <dbReference type="ARBA" id="ARBA00022741"/>
    </source>
</evidence>
<dbReference type="InterPro" id="IPR019821">
    <property type="entry name" value="Kinesin_motor_CS"/>
</dbReference>
<evidence type="ECO:0000313" key="12">
    <source>
        <dbReference type="Proteomes" id="UP001180020"/>
    </source>
</evidence>
<dbReference type="InterPro" id="IPR027417">
    <property type="entry name" value="P-loop_NTPase"/>
</dbReference>
<evidence type="ECO:0000256" key="7">
    <source>
        <dbReference type="PROSITE-ProRule" id="PRU00283"/>
    </source>
</evidence>
<dbReference type="GO" id="GO:0005874">
    <property type="term" value="C:microtubule"/>
    <property type="evidence" value="ECO:0007669"/>
    <property type="project" value="UniProtKB-KW"/>
</dbReference>
<keyword evidence="2 7" id="KW-0547">Nucleotide-binding</keyword>
<organism evidence="11 12">
    <name type="scientific">Acorus calamus</name>
    <name type="common">Sweet flag</name>
    <dbReference type="NCBI Taxonomy" id="4465"/>
    <lineage>
        <taxon>Eukaryota</taxon>
        <taxon>Viridiplantae</taxon>
        <taxon>Streptophyta</taxon>
        <taxon>Embryophyta</taxon>
        <taxon>Tracheophyta</taxon>
        <taxon>Spermatophyta</taxon>
        <taxon>Magnoliopsida</taxon>
        <taxon>Liliopsida</taxon>
        <taxon>Acoraceae</taxon>
        <taxon>Acorus</taxon>
    </lineage>
</organism>
<keyword evidence="4 9" id="KW-0175">Coiled coil</keyword>
<dbReference type="GO" id="GO:0003777">
    <property type="term" value="F:microtubule motor activity"/>
    <property type="evidence" value="ECO:0007669"/>
    <property type="project" value="InterPro"/>
</dbReference>
<dbReference type="InterPro" id="IPR001752">
    <property type="entry name" value="Kinesin_motor_dom"/>
</dbReference>
<dbReference type="EMBL" id="JAUJYO010000021">
    <property type="protein sequence ID" value="KAK1284437.1"/>
    <property type="molecule type" value="Genomic_DNA"/>
</dbReference>
<evidence type="ECO:0000256" key="5">
    <source>
        <dbReference type="ARBA" id="ARBA00023175"/>
    </source>
</evidence>
<reference evidence="11" key="2">
    <citation type="submission" date="2023-06" db="EMBL/GenBank/DDBJ databases">
        <authorList>
            <person name="Ma L."/>
            <person name="Liu K.-W."/>
            <person name="Li Z."/>
            <person name="Hsiao Y.-Y."/>
            <person name="Qi Y."/>
            <person name="Fu T."/>
            <person name="Tang G."/>
            <person name="Zhang D."/>
            <person name="Sun W.-H."/>
            <person name="Liu D.-K."/>
            <person name="Li Y."/>
            <person name="Chen G.-Z."/>
            <person name="Liu X.-D."/>
            <person name="Liao X.-Y."/>
            <person name="Jiang Y.-T."/>
            <person name="Yu X."/>
            <person name="Hao Y."/>
            <person name="Huang J."/>
            <person name="Zhao X.-W."/>
            <person name="Ke S."/>
            <person name="Chen Y.-Y."/>
            <person name="Wu W.-L."/>
            <person name="Hsu J.-L."/>
            <person name="Lin Y.-F."/>
            <person name="Huang M.-D."/>
            <person name="Li C.-Y."/>
            <person name="Huang L."/>
            <person name="Wang Z.-W."/>
            <person name="Zhao X."/>
            <person name="Zhong W.-Y."/>
            <person name="Peng D.-H."/>
            <person name="Ahmad S."/>
            <person name="Lan S."/>
            <person name="Zhang J.-S."/>
            <person name="Tsai W.-C."/>
            <person name="Van De Peer Y."/>
            <person name="Liu Z.-J."/>
        </authorList>
    </citation>
    <scope>NUCLEOTIDE SEQUENCE</scope>
    <source>
        <strain evidence="11">CP</strain>
        <tissue evidence="11">Leaves</tissue>
    </source>
</reference>
<gene>
    <name evidence="11" type="primary">PSS1</name>
    <name evidence="11" type="ORF">QJS10_CPB21g01222</name>
</gene>
<evidence type="ECO:0000259" key="10">
    <source>
        <dbReference type="PROSITE" id="PS50067"/>
    </source>
</evidence>
<evidence type="ECO:0000256" key="6">
    <source>
        <dbReference type="ARBA" id="ARBA00061495"/>
    </source>
</evidence>
<reference evidence="11" key="1">
    <citation type="journal article" date="2023" name="Nat. Commun.">
        <title>Diploid and tetraploid genomes of Acorus and the evolution of monocots.</title>
        <authorList>
            <person name="Ma L."/>
            <person name="Liu K.W."/>
            <person name="Li Z."/>
            <person name="Hsiao Y.Y."/>
            <person name="Qi Y."/>
            <person name="Fu T."/>
            <person name="Tang G.D."/>
            <person name="Zhang D."/>
            <person name="Sun W.H."/>
            <person name="Liu D.K."/>
            <person name="Li Y."/>
            <person name="Chen G.Z."/>
            <person name="Liu X.D."/>
            <person name="Liao X.Y."/>
            <person name="Jiang Y.T."/>
            <person name="Yu X."/>
            <person name="Hao Y."/>
            <person name="Huang J."/>
            <person name="Zhao X.W."/>
            <person name="Ke S."/>
            <person name="Chen Y.Y."/>
            <person name="Wu W.L."/>
            <person name="Hsu J.L."/>
            <person name="Lin Y.F."/>
            <person name="Huang M.D."/>
            <person name="Li C.Y."/>
            <person name="Huang L."/>
            <person name="Wang Z.W."/>
            <person name="Zhao X."/>
            <person name="Zhong W.Y."/>
            <person name="Peng D.H."/>
            <person name="Ahmad S."/>
            <person name="Lan S."/>
            <person name="Zhang J.S."/>
            <person name="Tsai W.C."/>
            <person name="Van de Peer Y."/>
            <person name="Liu Z.J."/>
        </authorList>
    </citation>
    <scope>NUCLEOTIDE SEQUENCE</scope>
    <source>
        <strain evidence="11">CP</strain>
    </source>
</reference>
<dbReference type="Pfam" id="PF00225">
    <property type="entry name" value="Kinesin"/>
    <property type="match status" value="1"/>
</dbReference>
<feature type="coiled-coil region" evidence="9">
    <location>
        <begin position="403"/>
        <end position="430"/>
    </location>
</feature>
<proteinExistence type="inferred from homology"/>
<evidence type="ECO:0000256" key="1">
    <source>
        <dbReference type="ARBA" id="ARBA00022701"/>
    </source>
</evidence>
<evidence type="ECO:0000256" key="9">
    <source>
        <dbReference type="SAM" id="Coils"/>
    </source>
</evidence>
<dbReference type="InterPro" id="IPR036961">
    <property type="entry name" value="Kinesin_motor_dom_sf"/>
</dbReference>
<dbReference type="PRINTS" id="PR00380">
    <property type="entry name" value="KINESINHEAVY"/>
</dbReference>
<protein>
    <recommendedName>
        <fullName evidence="8">Kinesin-like protein</fullName>
    </recommendedName>
</protein>
<dbReference type="Proteomes" id="UP001180020">
    <property type="component" value="Unassembled WGS sequence"/>
</dbReference>
<feature type="domain" description="Kinesin motor" evidence="10">
    <location>
        <begin position="3"/>
        <end position="327"/>
    </location>
</feature>
<evidence type="ECO:0000256" key="8">
    <source>
        <dbReference type="RuleBase" id="RU000394"/>
    </source>
</evidence>
<dbReference type="GO" id="GO:0005524">
    <property type="term" value="F:ATP binding"/>
    <property type="evidence" value="ECO:0007669"/>
    <property type="project" value="UniProtKB-UniRule"/>
</dbReference>
<accession>A0AAV9C862</accession>
<evidence type="ECO:0000313" key="11">
    <source>
        <dbReference type="EMBL" id="KAK1284437.1"/>
    </source>
</evidence>